<evidence type="ECO:0000256" key="6">
    <source>
        <dbReference type="ARBA" id="ARBA00061336"/>
    </source>
</evidence>
<dbReference type="SUPFAM" id="SSF56801">
    <property type="entry name" value="Acetyl-CoA synthetase-like"/>
    <property type="match status" value="1"/>
</dbReference>
<evidence type="ECO:0000256" key="4">
    <source>
        <dbReference type="ARBA" id="ARBA00022840"/>
    </source>
</evidence>
<dbReference type="PANTHER" id="PTHR45527">
    <property type="entry name" value="NONRIBOSOMAL PEPTIDE SYNTHETASE"/>
    <property type="match status" value="1"/>
</dbReference>
<dbReference type="InterPro" id="IPR025110">
    <property type="entry name" value="AMP-bd_C"/>
</dbReference>
<dbReference type="Gene3D" id="3.30.300.30">
    <property type="match status" value="1"/>
</dbReference>
<keyword evidence="4" id="KW-0067">ATP-binding</keyword>
<keyword evidence="2 10" id="KW-0436">Ligase</keyword>
<dbReference type="PROSITE" id="PS00455">
    <property type="entry name" value="AMP_BINDING"/>
    <property type="match status" value="1"/>
</dbReference>
<evidence type="ECO:0000259" key="7">
    <source>
        <dbReference type="Pfam" id="PF00501"/>
    </source>
</evidence>
<comment type="similarity">
    <text evidence="6">Belongs to the ATP-dependent AMP-binding enzyme family. DltA subfamily.</text>
</comment>
<dbReference type="InterPro" id="IPR000873">
    <property type="entry name" value="AMP-dep_synth/lig_dom"/>
</dbReference>
<dbReference type="GO" id="GO:0031177">
    <property type="term" value="F:phosphopantetheine binding"/>
    <property type="evidence" value="ECO:0007669"/>
    <property type="project" value="TreeGrafter"/>
</dbReference>
<dbReference type="GO" id="GO:0016874">
    <property type="term" value="F:ligase activity"/>
    <property type="evidence" value="ECO:0007669"/>
    <property type="project" value="UniProtKB-KW"/>
</dbReference>
<dbReference type="FunFam" id="3.30.300.30:FF:000012">
    <property type="entry name" value="D-alanine--D-alanyl carrier protein ligase"/>
    <property type="match status" value="1"/>
</dbReference>
<dbReference type="NCBIfam" id="TIGR01733">
    <property type="entry name" value="AA-adenyl-dom"/>
    <property type="match status" value="1"/>
</dbReference>
<keyword evidence="3" id="KW-0547">Nucleotide-binding</keyword>
<feature type="domain" description="AMP-dependent synthetase/ligase" evidence="7">
    <location>
        <begin position="9"/>
        <end position="360"/>
    </location>
</feature>
<reference evidence="9 12" key="3">
    <citation type="journal article" date="2019" name="Nat. Med.">
        <title>A library of human gut bacterial isolates paired with longitudinal multiomics data enables mechanistic microbiome research.</title>
        <authorList>
            <person name="Poyet M."/>
            <person name="Groussin M."/>
            <person name="Gibbons S.M."/>
            <person name="Avila-Pacheco J."/>
            <person name="Jiang X."/>
            <person name="Kearney S.M."/>
            <person name="Perrotta A.R."/>
            <person name="Berdy B."/>
            <person name="Zhao S."/>
            <person name="Lieberman T.D."/>
            <person name="Swanson P.K."/>
            <person name="Smith M."/>
            <person name="Roesemann S."/>
            <person name="Alexander J.E."/>
            <person name="Rich S.A."/>
            <person name="Livny J."/>
            <person name="Vlamakis H."/>
            <person name="Clish C."/>
            <person name="Bullock K."/>
            <person name="Deik A."/>
            <person name="Scott J."/>
            <person name="Pierce K.A."/>
            <person name="Xavier R.J."/>
            <person name="Alm E.J."/>
        </authorList>
    </citation>
    <scope>NUCLEOTIDE SEQUENCE [LARGE SCALE GENOMIC DNA]</scope>
    <source>
        <strain evidence="9 12">BIOML-A2</strain>
    </source>
</reference>
<dbReference type="EMBL" id="FQVY01000002">
    <property type="protein sequence ID" value="SHG22269.1"/>
    <property type="molecule type" value="Genomic_DNA"/>
</dbReference>
<sequence length="506" mass="54662">MNLLDAIASHAAARPDALAYRSPQGELTYRQLWEGAGRLAAALERRLGENRAPLVVYGHKGPLVPLCFLACVRSGRGYCPVDTSLPPERVARTVEAADPPLVLAAEPLADPCGRPVLAAAELTALAEGGGPPVDLRPVEGEDLFYILFTSGSTGTPKGVQITADCLDHFLDWSSQLGEGFPAEAPRVFLNQAPFSFDLSVMDLYTAFYTGGTLWTLPKEVQQDAAALFSSLERSGAQVWVSTPSFAEVCLADRRFDSTLLPDMRLFLFCGETLQNATAQKLHSRFPGAKVINTYGPTESTVAITQVEITPALAAADEPLPVGAPKPGTWLFIAGPEGEDLPEGERGEIVIVGDTVSSGYFGRPDLTARAFGTRRVAGVEYRLYRTGDKGYLRGGQLHYCGRLDLQIKLHGYRIELEDIEQNICRLPGVRGAVVLPQERDGTIRSLTAYVAADWPGERGFAASQRARGELAQFLPAYMIPKKFVFLDALPMTANGKVDRKALGGLAR</sequence>
<evidence type="ECO:0000256" key="3">
    <source>
        <dbReference type="ARBA" id="ARBA00022741"/>
    </source>
</evidence>
<dbReference type="GO" id="GO:0005524">
    <property type="term" value="F:ATP binding"/>
    <property type="evidence" value="ECO:0007669"/>
    <property type="project" value="UniProtKB-KW"/>
</dbReference>
<dbReference type="GO" id="GO:0044550">
    <property type="term" value="P:secondary metabolite biosynthetic process"/>
    <property type="evidence" value="ECO:0007669"/>
    <property type="project" value="TreeGrafter"/>
</dbReference>
<protein>
    <submittedName>
        <fullName evidence="9">Amino acid adenylation domain-containing protein</fullName>
    </submittedName>
    <submittedName>
        <fullName evidence="10">D-alanine--poly(Phosphoribitol) ligase subunit 1</fullName>
    </submittedName>
</protein>
<evidence type="ECO:0000313" key="9">
    <source>
        <dbReference type="EMBL" id="MZL68267.1"/>
    </source>
</evidence>
<dbReference type="Gene3D" id="3.40.50.12780">
    <property type="entry name" value="N-terminal domain of ligase-like"/>
    <property type="match status" value="1"/>
</dbReference>
<evidence type="ECO:0000313" key="12">
    <source>
        <dbReference type="Proteomes" id="UP000474718"/>
    </source>
</evidence>
<reference evidence="10" key="1">
    <citation type="submission" date="2016-11" db="EMBL/GenBank/DDBJ databases">
        <authorList>
            <person name="Varghese N."/>
            <person name="Submissions S."/>
        </authorList>
    </citation>
    <scope>NUCLEOTIDE SEQUENCE</scope>
    <source>
        <strain evidence="10">DSM 4029</strain>
    </source>
</reference>
<dbReference type="NCBIfam" id="NF003417">
    <property type="entry name" value="PRK04813.1"/>
    <property type="match status" value="1"/>
</dbReference>
<dbReference type="Proteomes" id="UP000474718">
    <property type="component" value="Unassembled WGS sequence"/>
</dbReference>
<dbReference type="Pfam" id="PF13193">
    <property type="entry name" value="AMP-binding_C"/>
    <property type="match status" value="1"/>
</dbReference>
<keyword evidence="12" id="KW-1185">Reference proteome</keyword>
<evidence type="ECO:0000256" key="2">
    <source>
        <dbReference type="ARBA" id="ARBA00022598"/>
    </source>
</evidence>
<dbReference type="GO" id="GO:0005737">
    <property type="term" value="C:cytoplasm"/>
    <property type="evidence" value="ECO:0007669"/>
    <property type="project" value="TreeGrafter"/>
</dbReference>
<dbReference type="CDD" id="cd05945">
    <property type="entry name" value="DltA"/>
    <property type="match status" value="1"/>
</dbReference>
<evidence type="ECO:0000256" key="5">
    <source>
        <dbReference type="ARBA" id="ARBA00054605"/>
    </source>
</evidence>
<evidence type="ECO:0000256" key="1">
    <source>
        <dbReference type="ARBA" id="ARBA00022490"/>
    </source>
</evidence>
<dbReference type="Pfam" id="PF00501">
    <property type="entry name" value="AMP-binding"/>
    <property type="match status" value="1"/>
</dbReference>
<dbReference type="InterPro" id="IPR010071">
    <property type="entry name" value="AA_adenyl_dom"/>
</dbReference>
<comment type="caution">
    <text evidence="10">The sequence shown here is derived from an EMBL/GenBank/DDBJ whole genome shotgun (WGS) entry which is preliminary data.</text>
</comment>
<proteinExistence type="inferred from homology"/>
<reference evidence="11" key="2">
    <citation type="submission" date="2016-11" db="EMBL/GenBank/DDBJ databases">
        <authorList>
            <person name="Jaros S."/>
            <person name="Januszkiewicz K."/>
            <person name="Wedrychowicz H."/>
        </authorList>
    </citation>
    <scope>NUCLEOTIDE SEQUENCE [LARGE SCALE GENOMIC DNA]</scope>
    <source>
        <strain evidence="11">DSM 4029</strain>
    </source>
</reference>
<dbReference type="GO" id="GO:0043041">
    <property type="term" value="P:amino acid activation for nonribosomal peptide biosynthetic process"/>
    <property type="evidence" value="ECO:0007669"/>
    <property type="project" value="TreeGrafter"/>
</dbReference>
<evidence type="ECO:0000313" key="11">
    <source>
        <dbReference type="Proteomes" id="UP000184089"/>
    </source>
</evidence>
<accession>A0AAQ1ME16</accession>
<evidence type="ECO:0000313" key="10">
    <source>
        <dbReference type="EMBL" id="SHG22269.1"/>
    </source>
</evidence>
<dbReference type="RefSeq" id="WP_073261151.1">
    <property type="nucleotide sequence ID" value="NZ_FQVY01000002.1"/>
</dbReference>
<comment type="function">
    <text evidence="5">Catalyzes the first step in the D-alanylation of lipoteichoic acid (LTA), the activation of D-alanine and its transfer onto the D-alanyl carrier protein (Dcp) DltC. In an ATP-dependent two-step reaction, forms a high energy D-alanyl-AMP intermediate, followed by transfer of the D-alanyl residue as a thiol ester to the phosphopantheinyl prosthetic group of the Dcp. D-alanylation of LTA plays an important role in modulating the properties of the cell wall in Gram-positive bacteria, influencing the net charge of the cell wall.</text>
</comment>
<dbReference type="InterPro" id="IPR020845">
    <property type="entry name" value="AMP-binding_CS"/>
</dbReference>
<dbReference type="InterPro" id="IPR042099">
    <property type="entry name" value="ANL_N_sf"/>
</dbReference>
<dbReference type="PANTHER" id="PTHR45527:SF1">
    <property type="entry name" value="FATTY ACID SYNTHASE"/>
    <property type="match status" value="1"/>
</dbReference>
<keyword evidence="1" id="KW-0963">Cytoplasm</keyword>
<dbReference type="EMBL" id="WWVX01000001">
    <property type="protein sequence ID" value="MZL68267.1"/>
    <property type="molecule type" value="Genomic_DNA"/>
</dbReference>
<organism evidence="10 11">
    <name type="scientific">Bittarella massiliensis</name>
    <name type="common">ex Durand et al. 2017</name>
    <dbReference type="NCBI Taxonomy" id="1720313"/>
    <lineage>
        <taxon>Bacteria</taxon>
        <taxon>Bacillati</taxon>
        <taxon>Bacillota</taxon>
        <taxon>Clostridia</taxon>
        <taxon>Eubacteriales</taxon>
        <taxon>Oscillospiraceae</taxon>
        <taxon>Bittarella (ex Durand et al. 2017)</taxon>
    </lineage>
</organism>
<dbReference type="InterPro" id="IPR045851">
    <property type="entry name" value="AMP-bd_C_sf"/>
</dbReference>
<gene>
    <name evidence="9" type="ORF">GT747_00560</name>
    <name evidence="10" type="ORF">SAMN05444424_1939</name>
</gene>
<dbReference type="AlphaFoldDB" id="A0AAQ1ME16"/>
<dbReference type="InterPro" id="IPR044507">
    <property type="entry name" value="DltA-like"/>
</dbReference>
<dbReference type="Proteomes" id="UP000184089">
    <property type="component" value="Unassembled WGS sequence"/>
</dbReference>
<feature type="domain" description="AMP-binding enzyme C-terminal" evidence="8">
    <location>
        <begin position="418"/>
        <end position="495"/>
    </location>
</feature>
<name>A0AAQ1ME16_9FIRM</name>
<evidence type="ECO:0000259" key="8">
    <source>
        <dbReference type="Pfam" id="PF13193"/>
    </source>
</evidence>